<keyword evidence="4 7" id="KW-0479">Metal-binding</keyword>
<comment type="pathway">
    <text evidence="2 7">Secondary metabolite metabolism; methylglyoxal degradation; (R)-lactate from methylglyoxal: step 2/2.</text>
</comment>
<organism evidence="9 10">
    <name type="scientific">Alteromonas oceani</name>
    <dbReference type="NCBI Taxonomy" id="2071609"/>
    <lineage>
        <taxon>Bacteria</taxon>
        <taxon>Pseudomonadati</taxon>
        <taxon>Pseudomonadota</taxon>
        <taxon>Gammaproteobacteria</taxon>
        <taxon>Alteromonadales</taxon>
        <taxon>Alteromonadaceae</taxon>
        <taxon>Alteromonas/Salinimonas group</taxon>
        <taxon>Alteromonas</taxon>
    </lineage>
</organism>
<dbReference type="SUPFAM" id="SSF56281">
    <property type="entry name" value="Metallo-hydrolase/oxidoreductase"/>
    <property type="match status" value="1"/>
</dbReference>
<evidence type="ECO:0000256" key="4">
    <source>
        <dbReference type="ARBA" id="ARBA00022723"/>
    </source>
</evidence>
<dbReference type="Proteomes" id="UP001595477">
    <property type="component" value="Unassembled WGS sequence"/>
</dbReference>
<comment type="subunit">
    <text evidence="7">Monomer.</text>
</comment>
<comment type="cofactor">
    <cofactor evidence="7">
        <name>Zn(2+)</name>
        <dbReference type="ChEBI" id="CHEBI:29105"/>
    </cofactor>
    <text evidence="7">Binds 2 Zn(2+) ions per subunit.</text>
</comment>
<gene>
    <name evidence="7 9" type="primary">gloB</name>
    <name evidence="9" type="ORF">ACFOEW_02540</name>
</gene>
<evidence type="ECO:0000256" key="7">
    <source>
        <dbReference type="HAMAP-Rule" id="MF_01374"/>
    </source>
</evidence>
<evidence type="ECO:0000256" key="2">
    <source>
        <dbReference type="ARBA" id="ARBA00004963"/>
    </source>
</evidence>
<feature type="binding site" evidence="7">
    <location>
        <position position="65"/>
    </location>
    <ligand>
        <name>Zn(2+)</name>
        <dbReference type="ChEBI" id="CHEBI:29105"/>
        <label>2</label>
    </ligand>
</feature>
<keyword evidence="5 7" id="KW-0378">Hydrolase</keyword>
<dbReference type="NCBIfam" id="TIGR03413">
    <property type="entry name" value="GSH_gloB"/>
    <property type="match status" value="1"/>
</dbReference>
<dbReference type="InterPro" id="IPR050110">
    <property type="entry name" value="Glyoxalase_II_hydrolase"/>
</dbReference>
<comment type="similarity">
    <text evidence="3 7">Belongs to the metallo-beta-lactamase superfamily. Glyoxalase II family.</text>
</comment>
<feature type="binding site" evidence="7">
    <location>
        <position position="61"/>
    </location>
    <ligand>
        <name>Zn(2+)</name>
        <dbReference type="ChEBI" id="CHEBI:29105"/>
        <label>1</label>
    </ligand>
</feature>
<comment type="function">
    <text evidence="7">Thiolesterase that catalyzes the hydrolysis of S-D-lactoyl-glutathione to form glutathione and D-lactic acid.</text>
</comment>
<reference evidence="10" key="1">
    <citation type="journal article" date="2019" name="Int. J. Syst. Evol. Microbiol.">
        <title>The Global Catalogue of Microorganisms (GCM) 10K type strain sequencing project: providing services to taxonomists for standard genome sequencing and annotation.</title>
        <authorList>
            <consortium name="The Broad Institute Genomics Platform"/>
            <consortium name="The Broad Institute Genome Sequencing Center for Infectious Disease"/>
            <person name="Wu L."/>
            <person name="Ma J."/>
        </authorList>
    </citation>
    <scope>NUCLEOTIDE SEQUENCE [LARGE SCALE GENOMIC DNA]</scope>
    <source>
        <strain evidence="10">KCTC 52449</strain>
    </source>
</reference>
<dbReference type="InterPro" id="IPR036866">
    <property type="entry name" value="RibonucZ/Hydroxyglut_hydro"/>
</dbReference>
<feature type="binding site" evidence="7">
    <location>
        <position position="120"/>
    </location>
    <ligand>
        <name>Zn(2+)</name>
        <dbReference type="ChEBI" id="CHEBI:29105"/>
        <label>1</label>
    </ligand>
</feature>
<accession>A0ABV7JVF9</accession>
<feature type="binding site" evidence="7">
    <location>
        <position position="137"/>
    </location>
    <ligand>
        <name>Zn(2+)</name>
        <dbReference type="ChEBI" id="CHEBI:29105"/>
        <label>2</label>
    </ligand>
</feature>
<evidence type="ECO:0000259" key="8">
    <source>
        <dbReference type="SMART" id="SM00849"/>
    </source>
</evidence>
<dbReference type="PIRSF" id="PIRSF005457">
    <property type="entry name" value="Glx"/>
    <property type="match status" value="1"/>
</dbReference>
<dbReference type="RefSeq" id="WP_123326728.1">
    <property type="nucleotide sequence ID" value="NZ_JBHRSX010000007.1"/>
</dbReference>
<dbReference type="EMBL" id="JBHRSX010000007">
    <property type="protein sequence ID" value="MFC3200696.1"/>
    <property type="molecule type" value="Genomic_DNA"/>
</dbReference>
<feature type="binding site" evidence="7">
    <location>
        <position position="63"/>
    </location>
    <ligand>
        <name>Zn(2+)</name>
        <dbReference type="ChEBI" id="CHEBI:29105"/>
        <label>1</label>
    </ligand>
</feature>
<dbReference type="GO" id="GO:0004416">
    <property type="term" value="F:hydroxyacylglutathione hydrolase activity"/>
    <property type="evidence" value="ECO:0007669"/>
    <property type="project" value="UniProtKB-EC"/>
</dbReference>
<keyword evidence="10" id="KW-1185">Reference proteome</keyword>
<evidence type="ECO:0000256" key="5">
    <source>
        <dbReference type="ARBA" id="ARBA00022801"/>
    </source>
</evidence>
<dbReference type="InterPro" id="IPR017782">
    <property type="entry name" value="Hydroxyacylglutathione_Hdrlase"/>
</dbReference>
<evidence type="ECO:0000256" key="1">
    <source>
        <dbReference type="ARBA" id="ARBA00001623"/>
    </source>
</evidence>
<dbReference type="InterPro" id="IPR035680">
    <property type="entry name" value="Clx_II_MBL"/>
</dbReference>
<feature type="binding site" evidence="7">
    <location>
        <position position="175"/>
    </location>
    <ligand>
        <name>Zn(2+)</name>
        <dbReference type="ChEBI" id="CHEBI:29105"/>
        <label>2</label>
    </ligand>
</feature>
<sequence>MPTDSFPADLSVTPIPAFNDNYIWCLHNEQYAVVVDPGDADPVLAFCKDNGLALAAILITHHHHDHTGGITKLSSTVKDLPVIGPRGGHISGITKSVAQGDLVKLSLIGCEFNVLELPGHTLDHIAFVGHNALFCGDTLFSAGCGRLFEGTPGQMHRSLNKIKRLPASTVIYCTHEYTQANVNFALAAEPDNQALQAYDNWVKETRAQNTPTLPTLLSTQLDINPFLRCDSPTIKKSVASQSDAELIDEIAVFTHLRQWKDNF</sequence>
<evidence type="ECO:0000313" key="10">
    <source>
        <dbReference type="Proteomes" id="UP001595477"/>
    </source>
</evidence>
<dbReference type="Pfam" id="PF16123">
    <property type="entry name" value="HAGH_C"/>
    <property type="match status" value="1"/>
</dbReference>
<feature type="binding site" evidence="7">
    <location>
        <position position="137"/>
    </location>
    <ligand>
        <name>Zn(2+)</name>
        <dbReference type="ChEBI" id="CHEBI:29105"/>
        <label>1</label>
    </ligand>
</feature>
<dbReference type="CDD" id="cd07723">
    <property type="entry name" value="hydroxyacylglutathione_hydrolase_MBL-fold"/>
    <property type="match status" value="1"/>
</dbReference>
<dbReference type="SMART" id="SM00849">
    <property type="entry name" value="Lactamase_B"/>
    <property type="match status" value="1"/>
</dbReference>
<keyword evidence="6 7" id="KW-0862">Zinc</keyword>
<dbReference type="Pfam" id="PF00753">
    <property type="entry name" value="Lactamase_B"/>
    <property type="match status" value="1"/>
</dbReference>
<dbReference type="PANTHER" id="PTHR43705">
    <property type="entry name" value="HYDROXYACYLGLUTATHIONE HYDROLASE"/>
    <property type="match status" value="1"/>
</dbReference>
<dbReference type="PANTHER" id="PTHR43705:SF1">
    <property type="entry name" value="HYDROXYACYLGLUTATHIONE HYDROLASE GLOB"/>
    <property type="match status" value="1"/>
</dbReference>
<evidence type="ECO:0000313" key="9">
    <source>
        <dbReference type="EMBL" id="MFC3200696.1"/>
    </source>
</evidence>
<dbReference type="EC" id="3.1.2.6" evidence="7"/>
<protein>
    <recommendedName>
        <fullName evidence="7">Hydroxyacylglutathione hydrolase</fullName>
        <ecNumber evidence="7">3.1.2.6</ecNumber>
    </recommendedName>
    <alternativeName>
        <fullName evidence="7">Glyoxalase II</fullName>
        <shortName evidence="7">Glx II</shortName>
    </alternativeName>
</protein>
<proteinExistence type="inferred from homology"/>
<dbReference type="HAMAP" id="MF_01374">
    <property type="entry name" value="Glyoxalase_2"/>
    <property type="match status" value="1"/>
</dbReference>
<evidence type="ECO:0000256" key="6">
    <source>
        <dbReference type="ARBA" id="ARBA00022833"/>
    </source>
</evidence>
<dbReference type="Gene3D" id="3.60.15.10">
    <property type="entry name" value="Ribonuclease Z/Hydroxyacylglutathione hydrolase-like"/>
    <property type="match status" value="1"/>
</dbReference>
<comment type="catalytic activity">
    <reaction evidence="1 7">
        <text>an S-(2-hydroxyacyl)glutathione + H2O = a 2-hydroxy carboxylate + glutathione + H(+)</text>
        <dbReference type="Rhea" id="RHEA:21864"/>
        <dbReference type="ChEBI" id="CHEBI:15377"/>
        <dbReference type="ChEBI" id="CHEBI:15378"/>
        <dbReference type="ChEBI" id="CHEBI:57925"/>
        <dbReference type="ChEBI" id="CHEBI:58896"/>
        <dbReference type="ChEBI" id="CHEBI:71261"/>
        <dbReference type="EC" id="3.1.2.6"/>
    </reaction>
</comment>
<name>A0ABV7JVF9_9ALTE</name>
<feature type="binding site" evidence="7">
    <location>
        <position position="66"/>
    </location>
    <ligand>
        <name>Zn(2+)</name>
        <dbReference type="ChEBI" id="CHEBI:29105"/>
        <label>2</label>
    </ligand>
</feature>
<dbReference type="InterPro" id="IPR001279">
    <property type="entry name" value="Metallo-B-lactamas"/>
</dbReference>
<comment type="caution">
    <text evidence="9">The sequence shown here is derived from an EMBL/GenBank/DDBJ whole genome shotgun (WGS) entry which is preliminary data.</text>
</comment>
<evidence type="ECO:0000256" key="3">
    <source>
        <dbReference type="ARBA" id="ARBA00006759"/>
    </source>
</evidence>
<feature type="domain" description="Metallo-beta-lactamase" evidence="8">
    <location>
        <begin position="20"/>
        <end position="175"/>
    </location>
</feature>
<dbReference type="InterPro" id="IPR032282">
    <property type="entry name" value="HAGH_C"/>
</dbReference>